<feature type="domain" description="Cupin type-2" evidence="1">
    <location>
        <begin position="28"/>
        <end position="86"/>
    </location>
</feature>
<gene>
    <name evidence="2" type="ORF">ACFS1K_12725</name>
</gene>
<dbReference type="PANTHER" id="PTHR37694">
    <property type="entry name" value="SLR8022 PROTEIN"/>
    <property type="match status" value="1"/>
</dbReference>
<sequence>MVISNRPELTHLEVGDSLKILQINALAGTEMPLHHSTKEAVIVVQEGEAFLNAEGKEYFLEKGSTLLIPANMEHSLKILENFKAVAIMAKDSTIHFNI</sequence>
<comment type="caution">
    <text evidence="2">The sequence shown here is derived from an EMBL/GenBank/DDBJ whole genome shotgun (WGS) entry which is preliminary data.</text>
</comment>
<dbReference type="PANTHER" id="PTHR37694:SF1">
    <property type="entry name" value="SLR8022 PROTEIN"/>
    <property type="match status" value="1"/>
</dbReference>
<dbReference type="InterPro" id="IPR011051">
    <property type="entry name" value="RmlC_Cupin_sf"/>
</dbReference>
<dbReference type="SUPFAM" id="SSF51182">
    <property type="entry name" value="RmlC-like cupins"/>
    <property type="match status" value="1"/>
</dbReference>
<evidence type="ECO:0000259" key="1">
    <source>
        <dbReference type="Pfam" id="PF07883"/>
    </source>
</evidence>
<dbReference type="InterPro" id="IPR014710">
    <property type="entry name" value="RmlC-like_jellyroll"/>
</dbReference>
<organism evidence="2 3">
    <name type="scientific">Arenibacter antarcticus</name>
    <dbReference type="NCBI Taxonomy" id="2040469"/>
    <lineage>
        <taxon>Bacteria</taxon>
        <taxon>Pseudomonadati</taxon>
        <taxon>Bacteroidota</taxon>
        <taxon>Flavobacteriia</taxon>
        <taxon>Flavobacteriales</taxon>
        <taxon>Flavobacteriaceae</taxon>
        <taxon>Arenibacter</taxon>
    </lineage>
</organism>
<dbReference type="Gene3D" id="2.60.120.10">
    <property type="entry name" value="Jelly Rolls"/>
    <property type="match status" value="1"/>
</dbReference>
<dbReference type="Proteomes" id="UP001597532">
    <property type="component" value="Unassembled WGS sequence"/>
</dbReference>
<evidence type="ECO:0000313" key="3">
    <source>
        <dbReference type="Proteomes" id="UP001597532"/>
    </source>
</evidence>
<name>A0ABW5VJG8_9FLAO</name>
<dbReference type="EMBL" id="JBHUOK010000030">
    <property type="protein sequence ID" value="MFD2790630.1"/>
    <property type="molecule type" value="Genomic_DNA"/>
</dbReference>
<accession>A0ABW5VJG8</accession>
<dbReference type="RefSeq" id="WP_251806669.1">
    <property type="nucleotide sequence ID" value="NZ_CP166679.1"/>
</dbReference>
<protein>
    <submittedName>
        <fullName evidence="2">Cupin domain-containing protein</fullName>
    </submittedName>
</protein>
<keyword evidence="3" id="KW-1185">Reference proteome</keyword>
<evidence type="ECO:0000313" key="2">
    <source>
        <dbReference type="EMBL" id="MFD2790630.1"/>
    </source>
</evidence>
<dbReference type="InterPro" id="IPR013096">
    <property type="entry name" value="Cupin_2"/>
</dbReference>
<dbReference type="Pfam" id="PF07883">
    <property type="entry name" value="Cupin_2"/>
    <property type="match status" value="1"/>
</dbReference>
<proteinExistence type="predicted"/>
<reference evidence="3" key="1">
    <citation type="journal article" date="2019" name="Int. J. Syst. Evol. Microbiol.">
        <title>The Global Catalogue of Microorganisms (GCM) 10K type strain sequencing project: providing services to taxonomists for standard genome sequencing and annotation.</title>
        <authorList>
            <consortium name="The Broad Institute Genomics Platform"/>
            <consortium name="The Broad Institute Genome Sequencing Center for Infectious Disease"/>
            <person name="Wu L."/>
            <person name="Ma J."/>
        </authorList>
    </citation>
    <scope>NUCLEOTIDE SEQUENCE [LARGE SCALE GENOMIC DNA]</scope>
    <source>
        <strain evidence="3">KCTC 52924</strain>
    </source>
</reference>